<dbReference type="AlphaFoldDB" id="A0A0C3CCG9"/>
<evidence type="ECO:0000259" key="1">
    <source>
        <dbReference type="Pfam" id="PF13391"/>
    </source>
</evidence>
<name>A0A0C3CCG9_HEBCY</name>
<reference evidence="3" key="2">
    <citation type="submission" date="2015-01" db="EMBL/GenBank/DDBJ databases">
        <title>Evolutionary Origins and Diversification of the Mycorrhizal Mutualists.</title>
        <authorList>
            <consortium name="DOE Joint Genome Institute"/>
            <consortium name="Mycorrhizal Genomics Consortium"/>
            <person name="Kohler A."/>
            <person name="Kuo A."/>
            <person name="Nagy L.G."/>
            <person name="Floudas D."/>
            <person name="Copeland A."/>
            <person name="Barry K.W."/>
            <person name="Cichocki N."/>
            <person name="Veneault-Fourrey C."/>
            <person name="LaButti K."/>
            <person name="Lindquist E.A."/>
            <person name="Lipzen A."/>
            <person name="Lundell T."/>
            <person name="Morin E."/>
            <person name="Murat C."/>
            <person name="Riley R."/>
            <person name="Ohm R."/>
            <person name="Sun H."/>
            <person name="Tunlid A."/>
            <person name="Henrissat B."/>
            <person name="Grigoriev I.V."/>
            <person name="Hibbett D.S."/>
            <person name="Martin F."/>
        </authorList>
    </citation>
    <scope>NUCLEOTIDE SEQUENCE [LARGE SCALE GENOMIC DNA]</scope>
    <source>
        <strain evidence="3">h7</strain>
    </source>
</reference>
<sequence>MPTLETIPLPLPINGPPAGFAYDQRSISQKSTSDYFDQKVAERDTWNSEPRCLVCGGPRDILQLSYIIQGSEDRTWADLKKRNYIPEEAKSPQHEPRNAMVLCTEHKFAFQGHKSIIRFVPEQRKYVYINFNRSPADTNHHGKAIHLNANDHHAPFPAALLIHEQLVRGLCPFNEEPYDVPYIIPFQDWMIEDNCNFRFAEGGNCNPFFNAIGNRGPANFAPPAPPNSSVGLAPGMRSLPPLDQHNLQDILSATRASASWKACVVEGTSWNGTAEENAEQYRRLGLL</sequence>
<reference evidence="2 3" key="1">
    <citation type="submission" date="2014-04" db="EMBL/GenBank/DDBJ databases">
        <authorList>
            <consortium name="DOE Joint Genome Institute"/>
            <person name="Kuo A."/>
            <person name="Gay G."/>
            <person name="Dore J."/>
            <person name="Kohler A."/>
            <person name="Nagy L.G."/>
            <person name="Floudas D."/>
            <person name="Copeland A."/>
            <person name="Barry K.W."/>
            <person name="Cichocki N."/>
            <person name="Veneault-Fourrey C."/>
            <person name="LaButti K."/>
            <person name="Lindquist E.A."/>
            <person name="Lipzen A."/>
            <person name="Lundell T."/>
            <person name="Morin E."/>
            <person name="Murat C."/>
            <person name="Sun H."/>
            <person name="Tunlid A."/>
            <person name="Henrissat B."/>
            <person name="Grigoriev I.V."/>
            <person name="Hibbett D.S."/>
            <person name="Martin F."/>
            <person name="Nordberg H.P."/>
            <person name="Cantor M.N."/>
            <person name="Hua S.X."/>
        </authorList>
    </citation>
    <scope>NUCLEOTIDE SEQUENCE [LARGE SCALE GENOMIC DNA]</scope>
    <source>
        <strain evidence="3">h7</strain>
    </source>
</reference>
<protein>
    <recommendedName>
        <fullName evidence="1">HNH nuclease domain-containing protein</fullName>
    </recommendedName>
</protein>
<dbReference type="HOGENOM" id="CLU_071378_0_0_1"/>
<evidence type="ECO:0000313" key="2">
    <source>
        <dbReference type="EMBL" id="KIM41311.1"/>
    </source>
</evidence>
<dbReference type="Pfam" id="PF13391">
    <property type="entry name" value="HNH_2"/>
    <property type="match status" value="1"/>
</dbReference>
<dbReference type="Proteomes" id="UP000053424">
    <property type="component" value="Unassembled WGS sequence"/>
</dbReference>
<feature type="domain" description="HNH nuclease" evidence="1">
    <location>
        <begin position="52"/>
        <end position="111"/>
    </location>
</feature>
<proteinExistence type="predicted"/>
<evidence type="ECO:0000313" key="3">
    <source>
        <dbReference type="Proteomes" id="UP000053424"/>
    </source>
</evidence>
<gene>
    <name evidence="2" type="ORF">M413DRAFT_27683</name>
</gene>
<dbReference type="OrthoDB" id="2124139at2759"/>
<accession>A0A0C3CCG9</accession>
<dbReference type="InterPro" id="IPR003615">
    <property type="entry name" value="HNH_nuc"/>
</dbReference>
<keyword evidence="3" id="KW-1185">Reference proteome</keyword>
<dbReference type="EMBL" id="KN831780">
    <property type="protein sequence ID" value="KIM41311.1"/>
    <property type="molecule type" value="Genomic_DNA"/>
</dbReference>
<organism evidence="2 3">
    <name type="scientific">Hebeloma cylindrosporum</name>
    <dbReference type="NCBI Taxonomy" id="76867"/>
    <lineage>
        <taxon>Eukaryota</taxon>
        <taxon>Fungi</taxon>
        <taxon>Dikarya</taxon>
        <taxon>Basidiomycota</taxon>
        <taxon>Agaricomycotina</taxon>
        <taxon>Agaricomycetes</taxon>
        <taxon>Agaricomycetidae</taxon>
        <taxon>Agaricales</taxon>
        <taxon>Agaricineae</taxon>
        <taxon>Hymenogastraceae</taxon>
        <taxon>Hebeloma</taxon>
    </lineage>
</organism>